<keyword evidence="4" id="KW-1185">Reference proteome</keyword>
<gene>
    <name evidence="3" type="ORF">HMPREF1536_03073</name>
</gene>
<organism evidence="3 4">
    <name type="scientific">Parabacteroides gordonii MS-1 = DSM 23371</name>
    <dbReference type="NCBI Taxonomy" id="1203610"/>
    <lineage>
        <taxon>Bacteria</taxon>
        <taxon>Pseudomonadati</taxon>
        <taxon>Bacteroidota</taxon>
        <taxon>Bacteroidia</taxon>
        <taxon>Bacteroidales</taxon>
        <taxon>Tannerellaceae</taxon>
        <taxon>Parabacteroides</taxon>
    </lineage>
</organism>
<protein>
    <recommendedName>
        <fullName evidence="2">Putative carbohydrate metabolism domain-containing protein</fullName>
    </recommendedName>
</protein>
<dbReference type="Pfam" id="PF13201">
    <property type="entry name" value="PCMD"/>
    <property type="match status" value="1"/>
</dbReference>
<keyword evidence="1" id="KW-0732">Signal</keyword>
<dbReference type="AlphaFoldDB" id="A0A0F5JDT4"/>
<dbReference type="InterPro" id="IPR038653">
    <property type="entry name" value="Put_CMD_sf"/>
</dbReference>
<dbReference type="Proteomes" id="UP000033035">
    <property type="component" value="Unassembled WGS sequence"/>
</dbReference>
<dbReference type="RefSeq" id="WP_028726074.1">
    <property type="nucleotide sequence ID" value="NZ_AUAE01000008.1"/>
</dbReference>
<sequence>MKLTRLLTCLLLCVMGMSCIQDEAPNAEADIVVCTVPAEILRREPIIDNDKITLMVKANTDLSKQSPEFTLTPGATISPASGTTLDFNSPQYYTVTSEDGRWKKRYEVIYIVTGIGTEYHFEDVKHGGNAGYDIFYESDGNGGSVMDWSSGNGGFAFTDMSAPRENYPTMSSNDGYKGKCAMLVTRSTGKFGADVGMPIAAGNLFMGTFDLLSAITDPLKATKFGMPFEHVPTYLTGYYKYKAGTELSESGKIVQGKHDMFDIYAIFYETSETVRTLDGTNKFSHPNLVSIARIEDAKETDEWTQFYLPFKTLPGKTVDKAKLEAGQYNVAIVFSSSIEGDLFNGAVGSTLYIDEVELIHSVEE</sequence>
<dbReference type="Gene3D" id="2.60.40.2340">
    <property type="match status" value="1"/>
</dbReference>
<evidence type="ECO:0000313" key="4">
    <source>
        <dbReference type="Proteomes" id="UP000033035"/>
    </source>
</evidence>
<dbReference type="EMBL" id="AQHW01000015">
    <property type="protein sequence ID" value="KKB55602.1"/>
    <property type="molecule type" value="Genomic_DNA"/>
</dbReference>
<dbReference type="InterPro" id="IPR025112">
    <property type="entry name" value="PCMD"/>
</dbReference>
<feature type="domain" description="Putative carbohydrate metabolism" evidence="2">
    <location>
        <begin position="120"/>
        <end position="359"/>
    </location>
</feature>
<name>A0A0F5JDT4_9BACT</name>
<proteinExistence type="predicted"/>
<dbReference type="PATRIC" id="fig|1203610.3.peg.3140"/>
<dbReference type="Gene3D" id="2.60.120.890">
    <property type="entry name" value="BT2081, beta-jelly-roll domain"/>
    <property type="match status" value="1"/>
</dbReference>
<dbReference type="PROSITE" id="PS51257">
    <property type="entry name" value="PROKAR_LIPOPROTEIN"/>
    <property type="match status" value="1"/>
</dbReference>
<feature type="chain" id="PRO_5002489144" description="Putative carbohydrate metabolism domain-containing protein" evidence="1">
    <location>
        <begin position="21"/>
        <end position="364"/>
    </location>
</feature>
<dbReference type="HOGENOM" id="CLU_058034_0_0_10"/>
<evidence type="ECO:0000256" key="1">
    <source>
        <dbReference type="SAM" id="SignalP"/>
    </source>
</evidence>
<reference evidence="3 4" key="1">
    <citation type="submission" date="2013-04" db="EMBL/GenBank/DDBJ databases">
        <title>The Genome Sequence of Parabacteroides gordonii DSM 23371.</title>
        <authorList>
            <consortium name="The Broad Institute Genomics Platform"/>
            <person name="Earl A."/>
            <person name="Ward D."/>
            <person name="Feldgarden M."/>
            <person name="Gevers D."/>
            <person name="Martens E."/>
            <person name="Sakamoto M."/>
            <person name="Benno Y."/>
            <person name="Suzuki N."/>
            <person name="Matsunaga N."/>
            <person name="Koshihara K."/>
            <person name="Seki M."/>
            <person name="Komiya H."/>
            <person name="Walker B."/>
            <person name="Young S."/>
            <person name="Zeng Q."/>
            <person name="Gargeya S."/>
            <person name="Fitzgerald M."/>
            <person name="Haas B."/>
            <person name="Abouelleil A."/>
            <person name="Allen A.W."/>
            <person name="Alvarado L."/>
            <person name="Arachchi H.M."/>
            <person name="Berlin A.M."/>
            <person name="Chapman S.B."/>
            <person name="Gainer-Dewar J."/>
            <person name="Goldberg J."/>
            <person name="Griggs A."/>
            <person name="Gujja S."/>
            <person name="Hansen M."/>
            <person name="Howarth C."/>
            <person name="Imamovic A."/>
            <person name="Ireland A."/>
            <person name="Larimer J."/>
            <person name="McCowan C."/>
            <person name="Murphy C."/>
            <person name="Pearson M."/>
            <person name="Poon T.W."/>
            <person name="Priest M."/>
            <person name="Roberts A."/>
            <person name="Saif S."/>
            <person name="Shea T."/>
            <person name="Sisk P."/>
            <person name="Sykes S."/>
            <person name="Wortman J."/>
            <person name="Nusbaum C."/>
            <person name="Birren B."/>
        </authorList>
    </citation>
    <scope>NUCLEOTIDE SEQUENCE [LARGE SCALE GENOMIC DNA]</scope>
    <source>
        <strain evidence="3 4">MS-1</strain>
    </source>
</reference>
<evidence type="ECO:0000259" key="2">
    <source>
        <dbReference type="Pfam" id="PF13201"/>
    </source>
</evidence>
<feature type="signal peptide" evidence="1">
    <location>
        <begin position="1"/>
        <end position="20"/>
    </location>
</feature>
<evidence type="ECO:0000313" key="3">
    <source>
        <dbReference type="EMBL" id="KKB55602.1"/>
    </source>
</evidence>
<accession>A0A0F5JDT4</accession>
<comment type="caution">
    <text evidence="3">The sequence shown here is derived from an EMBL/GenBank/DDBJ whole genome shotgun (WGS) entry which is preliminary data.</text>
</comment>
<dbReference type="STRING" id="1203610.HMPREF1536_03073"/>